<keyword evidence="3" id="KW-1185">Reference proteome</keyword>
<dbReference type="Proteomes" id="UP000298213">
    <property type="component" value="Unassembled WGS sequence"/>
</dbReference>
<protein>
    <submittedName>
        <fullName evidence="2">Uncharacterized protein</fullName>
    </submittedName>
</protein>
<evidence type="ECO:0000313" key="2">
    <source>
        <dbReference type="EMBL" id="TFI56305.1"/>
    </source>
</evidence>
<keyword evidence="1" id="KW-0472">Membrane</keyword>
<dbReference type="OrthoDB" id="7597273at2"/>
<reference evidence="2 3" key="1">
    <citation type="submission" date="2019-03" db="EMBL/GenBank/DDBJ databases">
        <title>Genome sequence of Sphingomonas sp. 17J27-24.</title>
        <authorList>
            <person name="Kim M."/>
            <person name="Maeng S."/>
            <person name="Sathiyaraj S."/>
        </authorList>
    </citation>
    <scope>NUCLEOTIDE SEQUENCE [LARGE SCALE GENOMIC DNA]</scope>
    <source>
        <strain evidence="2 3">17J27-24</strain>
    </source>
</reference>
<name>A0A4Y8ZMC7_9SPHN</name>
<evidence type="ECO:0000313" key="3">
    <source>
        <dbReference type="Proteomes" id="UP000298213"/>
    </source>
</evidence>
<gene>
    <name evidence="2" type="ORF">E2493_20865</name>
</gene>
<comment type="caution">
    <text evidence="2">The sequence shown here is derived from an EMBL/GenBank/DDBJ whole genome shotgun (WGS) entry which is preliminary data.</text>
</comment>
<sequence>MADIGMFLGALVAVFVLAFLWEKILLQRILDDPVKGKVGSVIAAWLTASAVWWFSTAGQSAYSVRGLVAYAVAAALLGVLAFHRGARLREEIELGREAAE</sequence>
<dbReference type="EMBL" id="SPDV01000105">
    <property type="protein sequence ID" value="TFI56305.1"/>
    <property type="molecule type" value="Genomic_DNA"/>
</dbReference>
<accession>A0A4Y8ZMC7</accession>
<keyword evidence="1" id="KW-0812">Transmembrane</keyword>
<feature type="transmembrane region" description="Helical" evidence="1">
    <location>
        <begin position="6"/>
        <end position="26"/>
    </location>
</feature>
<organism evidence="2 3">
    <name type="scientific">Sphingomonas parva</name>
    <dbReference type="NCBI Taxonomy" id="2555898"/>
    <lineage>
        <taxon>Bacteria</taxon>
        <taxon>Pseudomonadati</taxon>
        <taxon>Pseudomonadota</taxon>
        <taxon>Alphaproteobacteria</taxon>
        <taxon>Sphingomonadales</taxon>
        <taxon>Sphingomonadaceae</taxon>
        <taxon>Sphingomonas</taxon>
    </lineage>
</organism>
<dbReference type="RefSeq" id="WP_135090698.1">
    <property type="nucleotide sequence ID" value="NZ_SPDV01000105.1"/>
</dbReference>
<evidence type="ECO:0000256" key="1">
    <source>
        <dbReference type="SAM" id="Phobius"/>
    </source>
</evidence>
<feature type="transmembrane region" description="Helical" evidence="1">
    <location>
        <begin position="67"/>
        <end position="86"/>
    </location>
</feature>
<proteinExistence type="predicted"/>
<feature type="transmembrane region" description="Helical" evidence="1">
    <location>
        <begin position="38"/>
        <end position="55"/>
    </location>
</feature>
<dbReference type="AlphaFoldDB" id="A0A4Y8ZMC7"/>
<keyword evidence="1" id="KW-1133">Transmembrane helix</keyword>